<name>A0A9W8ZQK3_9AGAR</name>
<dbReference type="AlphaFoldDB" id="A0A9W8ZQK3"/>
<accession>A0A9W8ZQK3</accession>
<feature type="region of interest" description="Disordered" evidence="1">
    <location>
        <begin position="372"/>
        <end position="405"/>
    </location>
</feature>
<organism evidence="2 3">
    <name type="scientific">Lentinula lateritia</name>
    <dbReference type="NCBI Taxonomy" id="40482"/>
    <lineage>
        <taxon>Eukaryota</taxon>
        <taxon>Fungi</taxon>
        <taxon>Dikarya</taxon>
        <taxon>Basidiomycota</taxon>
        <taxon>Agaricomycotina</taxon>
        <taxon>Agaricomycetes</taxon>
        <taxon>Agaricomycetidae</taxon>
        <taxon>Agaricales</taxon>
        <taxon>Marasmiineae</taxon>
        <taxon>Omphalotaceae</taxon>
        <taxon>Lentinula</taxon>
    </lineage>
</organism>
<evidence type="ECO:0000256" key="1">
    <source>
        <dbReference type="SAM" id="MobiDB-lite"/>
    </source>
</evidence>
<reference evidence="2" key="1">
    <citation type="submission" date="2022-08" db="EMBL/GenBank/DDBJ databases">
        <authorList>
            <consortium name="DOE Joint Genome Institute"/>
            <person name="Min B."/>
            <person name="Riley R."/>
            <person name="Sierra-Patev S."/>
            <person name="Naranjo-Ortiz M."/>
            <person name="Looney B."/>
            <person name="Konkel Z."/>
            <person name="Slot J.C."/>
            <person name="Sakamoto Y."/>
            <person name="Steenwyk J.L."/>
            <person name="Rokas A."/>
            <person name="Carro J."/>
            <person name="Camarero S."/>
            <person name="Ferreira P."/>
            <person name="Molpeceres G."/>
            <person name="Ruiz-Duenas F.J."/>
            <person name="Serrano A."/>
            <person name="Henrissat B."/>
            <person name="Drula E."/>
            <person name="Hughes K.W."/>
            <person name="Mata J.L."/>
            <person name="Ishikawa N.K."/>
            <person name="Vargas-Isla R."/>
            <person name="Ushijima S."/>
            <person name="Smith C.A."/>
            <person name="Ahrendt S."/>
            <person name="Andreopoulos W."/>
            <person name="He G."/>
            <person name="Labutti K."/>
            <person name="Lipzen A."/>
            <person name="Ng V."/>
            <person name="Sandor L."/>
            <person name="Barry K."/>
            <person name="Martinez A.T."/>
            <person name="Xiao Y."/>
            <person name="Gibbons J.G."/>
            <person name="Terashima K."/>
            <person name="Hibbett D.S."/>
            <person name="Grigoriev I.V."/>
        </authorList>
    </citation>
    <scope>NUCLEOTIDE SEQUENCE</scope>
    <source>
        <strain evidence="2">Sp2 HRB7682 ss15</strain>
    </source>
</reference>
<evidence type="ECO:0000313" key="3">
    <source>
        <dbReference type="Proteomes" id="UP001150238"/>
    </source>
</evidence>
<dbReference type="Proteomes" id="UP001150238">
    <property type="component" value="Unassembled WGS sequence"/>
</dbReference>
<proteinExistence type="predicted"/>
<reference evidence="2" key="2">
    <citation type="journal article" date="2023" name="Proc. Natl. Acad. Sci. U.S.A.">
        <title>A global phylogenomic analysis of the shiitake genus Lentinula.</title>
        <authorList>
            <person name="Sierra-Patev S."/>
            <person name="Min B."/>
            <person name="Naranjo-Ortiz M."/>
            <person name="Looney B."/>
            <person name="Konkel Z."/>
            <person name="Slot J.C."/>
            <person name="Sakamoto Y."/>
            <person name="Steenwyk J.L."/>
            <person name="Rokas A."/>
            <person name="Carro J."/>
            <person name="Camarero S."/>
            <person name="Ferreira P."/>
            <person name="Molpeceres G."/>
            <person name="Ruiz-Duenas F.J."/>
            <person name="Serrano A."/>
            <person name="Henrissat B."/>
            <person name="Drula E."/>
            <person name="Hughes K.W."/>
            <person name="Mata J.L."/>
            <person name="Ishikawa N.K."/>
            <person name="Vargas-Isla R."/>
            <person name="Ushijima S."/>
            <person name="Smith C.A."/>
            <person name="Donoghue J."/>
            <person name="Ahrendt S."/>
            <person name="Andreopoulos W."/>
            <person name="He G."/>
            <person name="LaButti K."/>
            <person name="Lipzen A."/>
            <person name="Ng V."/>
            <person name="Riley R."/>
            <person name="Sandor L."/>
            <person name="Barry K."/>
            <person name="Martinez A.T."/>
            <person name="Xiao Y."/>
            <person name="Gibbons J.G."/>
            <person name="Terashima K."/>
            <person name="Grigoriev I.V."/>
            <person name="Hibbett D."/>
        </authorList>
    </citation>
    <scope>NUCLEOTIDE SEQUENCE</scope>
    <source>
        <strain evidence="2">Sp2 HRB7682 ss15</strain>
    </source>
</reference>
<protein>
    <submittedName>
        <fullName evidence="2">Uncharacterized protein</fullName>
    </submittedName>
</protein>
<comment type="caution">
    <text evidence="2">The sequence shown here is derived from an EMBL/GenBank/DDBJ whole genome shotgun (WGS) entry which is preliminary data.</text>
</comment>
<evidence type="ECO:0000313" key="2">
    <source>
        <dbReference type="EMBL" id="KAJ4464240.1"/>
    </source>
</evidence>
<dbReference type="EMBL" id="JANVFS010000061">
    <property type="protein sequence ID" value="KAJ4464240.1"/>
    <property type="molecule type" value="Genomic_DNA"/>
</dbReference>
<feature type="compositionally biased region" description="Polar residues" evidence="1">
    <location>
        <begin position="372"/>
        <end position="382"/>
    </location>
</feature>
<gene>
    <name evidence="2" type="ORF">C8J55DRAFT_567021</name>
</gene>
<sequence>MSHYNYLPNNICTPMFEERKKPNGVYDKLAHAFTGMGANAIANAELNQDFFRFNFEEAWSSNYSFRGVDSKTYTGNIFGEIVGQSNGTFIGAQGNHYIGPDPSNPKQLDDFTKTKCTIVLACPSFATPAISDLFYNQICTLSSIRDADQAEEIGSGTEVVPKEMVKSLRNSGDLDAIILTGPSLYTVMKRSKTLSNQKDQSSISPPAKRNMKKRSCAERLEDVGEPLDLPIVPNVSADDPQIFVGAEYDHRLMPDFGGPIFAFRKAKLIQPQWMNIDNELIVPWKNYDYLRPGTLIAATICIEVFVMPIVLGSNKFRKIYHALITSLKVIAESDIAITPPVPFLSAQKKVRAIQESSSQAAEALAAIDWSTPMTPLSASGSDRTLEDDEKHIPSQGLKQKKVKKQ</sequence>